<dbReference type="OrthoDB" id="1669814at2759"/>
<dbReference type="GO" id="GO:0005829">
    <property type="term" value="C:cytosol"/>
    <property type="evidence" value="ECO:0007669"/>
    <property type="project" value="TreeGrafter"/>
</dbReference>
<comment type="caution">
    <text evidence="1">The sequence shown here is derived from an EMBL/GenBank/DDBJ whole genome shotgun (WGS) entry which is preliminary data.</text>
</comment>
<dbReference type="STRING" id="1441469.A0A1Q5Q6Z0"/>
<dbReference type="CDD" id="cd01741">
    <property type="entry name" value="GATase1_1"/>
    <property type="match status" value="1"/>
</dbReference>
<dbReference type="AlphaFoldDB" id="A0A1Q5Q6Z0"/>
<gene>
    <name evidence="1" type="ORF">UA08_09034</name>
</gene>
<name>A0A1Q5Q6Z0_TALAT</name>
<proteinExistence type="predicted"/>
<accession>A0A1Q5Q6Z0</accession>
<dbReference type="SUPFAM" id="SSF52317">
    <property type="entry name" value="Class I glutamine amidotransferase-like"/>
    <property type="match status" value="1"/>
</dbReference>
<dbReference type="Gene3D" id="3.40.50.880">
    <property type="match status" value="1"/>
</dbReference>
<dbReference type="PANTHER" id="PTHR42695:SF6">
    <property type="entry name" value="GLUTAMINE AMIDOTRANSFERASE DOMAIN-CONTAINING PROTEIN"/>
    <property type="match status" value="1"/>
</dbReference>
<dbReference type="EMBL" id="LFMY01000018">
    <property type="protein sequence ID" value="OKL55609.1"/>
    <property type="molecule type" value="Genomic_DNA"/>
</dbReference>
<dbReference type="RefSeq" id="XP_020115730.1">
    <property type="nucleotide sequence ID" value="XM_020264095.1"/>
</dbReference>
<dbReference type="InterPro" id="IPR029062">
    <property type="entry name" value="Class_I_gatase-like"/>
</dbReference>
<dbReference type="Proteomes" id="UP000214365">
    <property type="component" value="Unassembled WGS sequence"/>
</dbReference>
<dbReference type="InterPro" id="IPR044992">
    <property type="entry name" value="ChyE-like"/>
</dbReference>
<sequence>MSLHIAILDTDVPVPTVYAARGLYSSQFRVLLQSAAARLSQSSSPGAKHVQIHTSAYDVVGGAYPALDMLKTSPSSTTTTTKGTIDALLITGSAASAYYQGAQYQWIAQLQSFLRRVWTDYPAVKMFGSCFGHQIIAQALLGGTVQVEACPMGYEVGIHPISLNPAFATGTLLGRMLAAGLKSKDGKLRVQLVHGDRVVGLVEQPWLNIGSTQLSPVQGLYYPGRVLTYQGHFEFDAFVNAETVLEFARRCAWAEPVVSEYLRRIASCAEDDAELAAAVVVLFLTESAEMHPAVETGLATPPDESCHEIS</sequence>
<evidence type="ECO:0000313" key="1">
    <source>
        <dbReference type="EMBL" id="OKL55609.1"/>
    </source>
</evidence>
<keyword evidence="2" id="KW-1185">Reference proteome</keyword>
<reference evidence="1 2" key="1">
    <citation type="submission" date="2015-06" db="EMBL/GenBank/DDBJ databases">
        <title>Talaromyces atroroseus IBT 11181 draft genome.</title>
        <authorList>
            <person name="Rasmussen K.B."/>
            <person name="Rasmussen S."/>
            <person name="Petersen B."/>
            <person name="Sicheritz-Ponten T."/>
            <person name="Mortensen U.H."/>
            <person name="Thrane U."/>
        </authorList>
    </citation>
    <scope>NUCLEOTIDE SEQUENCE [LARGE SCALE GENOMIC DNA]</scope>
    <source>
        <strain evidence="1 2">IBT 11181</strain>
    </source>
</reference>
<evidence type="ECO:0008006" key="3">
    <source>
        <dbReference type="Google" id="ProtNLM"/>
    </source>
</evidence>
<dbReference type="PANTHER" id="PTHR42695">
    <property type="entry name" value="GLUTAMINE AMIDOTRANSFERASE YLR126C-RELATED"/>
    <property type="match status" value="1"/>
</dbReference>
<organism evidence="1 2">
    <name type="scientific">Talaromyces atroroseus</name>
    <dbReference type="NCBI Taxonomy" id="1441469"/>
    <lineage>
        <taxon>Eukaryota</taxon>
        <taxon>Fungi</taxon>
        <taxon>Dikarya</taxon>
        <taxon>Ascomycota</taxon>
        <taxon>Pezizomycotina</taxon>
        <taxon>Eurotiomycetes</taxon>
        <taxon>Eurotiomycetidae</taxon>
        <taxon>Eurotiales</taxon>
        <taxon>Trichocomaceae</taxon>
        <taxon>Talaromyces</taxon>
        <taxon>Talaromyces sect. Trachyspermi</taxon>
    </lineage>
</organism>
<dbReference type="GO" id="GO:0005634">
    <property type="term" value="C:nucleus"/>
    <property type="evidence" value="ECO:0007669"/>
    <property type="project" value="TreeGrafter"/>
</dbReference>
<protein>
    <recommendedName>
        <fullName evidence="3">Glutamine amidotransferase domain-containing protein</fullName>
    </recommendedName>
</protein>
<evidence type="ECO:0000313" key="2">
    <source>
        <dbReference type="Proteomes" id="UP000214365"/>
    </source>
</evidence>
<dbReference type="GeneID" id="31008790"/>